<feature type="transmembrane region" description="Helical" evidence="1">
    <location>
        <begin position="12"/>
        <end position="36"/>
    </location>
</feature>
<dbReference type="PROSITE" id="PS50125">
    <property type="entry name" value="GUANYLATE_CYCLASE_2"/>
    <property type="match status" value="1"/>
</dbReference>
<dbReference type="InterPro" id="IPR050697">
    <property type="entry name" value="Adenylyl/Guanylyl_Cyclase_3/4"/>
</dbReference>
<dbReference type="EMBL" id="AP021875">
    <property type="protein sequence ID" value="BBO76057.1"/>
    <property type="molecule type" value="Genomic_DNA"/>
</dbReference>
<evidence type="ECO:0000259" key="2">
    <source>
        <dbReference type="PROSITE" id="PS50125"/>
    </source>
</evidence>
<dbReference type="SUPFAM" id="SSF55073">
    <property type="entry name" value="Nucleotide cyclase"/>
    <property type="match status" value="1"/>
</dbReference>
<dbReference type="PANTHER" id="PTHR43081:SF1">
    <property type="entry name" value="ADENYLATE CYCLASE, TERMINAL-DIFFERENTIATION SPECIFIC"/>
    <property type="match status" value="1"/>
</dbReference>
<keyword evidence="4" id="KW-1185">Reference proteome</keyword>
<reference evidence="3 4" key="1">
    <citation type="submission" date="2019-11" db="EMBL/GenBank/DDBJ databases">
        <title>Comparative genomics of hydrocarbon-degrading Desulfosarcina strains.</title>
        <authorList>
            <person name="Watanabe M."/>
            <person name="Kojima H."/>
            <person name="Fukui M."/>
        </authorList>
    </citation>
    <scope>NUCLEOTIDE SEQUENCE [LARGE SCALE GENOMIC DNA]</scope>
    <source>
        <strain evidence="3 4">PP31</strain>
    </source>
</reference>
<dbReference type="KEGG" id="dwd:DSCW_34740"/>
<protein>
    <recommendedName>
        <fullName evidence="2">Guanylate cyclase domain-containing protein</fullName>
    </recommendedName>
</protein>
<keyword evidence="1" id="KW-0472">Membrane</keyword>
<dbReference type="GO" id="GO:0035556">
    <property type="term" value="P:intracellular signal transduction"/>
    <property type="evidence" value="ECO:0007669"/>
    <property type="project" value="InterPro"/>
</dbReference>
<evidence type="ECO:0000313" key="4">
    <source>
        <dbReference type="Proteomes" id="UP000427769"/>
    </source>
</evidence>
<dbReference type="Pfam" id="PF00211">
    <property type="entry name" value="Guanylate_cyc"/>
    <property type="match status" value="1"/>
</dbReference>
<dbReference type="AlphaFoldDB" id="A0A5K7ZJ13"/>
<dbReference type="InterPro" id="IPR029787">
    <property type="entry name" value="Nucleotide_cyclase"/>
</dbReference>
<feature type="transmembrane region" description="Helical" evidence="1">
    <location>
        <begin position="95"/>
        <end position="117"/>
    </location>
</feature>
<dbReference type="GO" id="GO:0009190">
    <property type="term" value="P:cyclic nucleotide biosynthetic process"/>
    <property type="evidence" value="ECO:0007669"/>
    <property type="project" value="InterPro"/>
</dbReference>
<dbReference type="GO" id="GO:0004016">
    <property type="term" value="F:adenylate cyclase activity"/>
    <property type="evidence" value="ECO:0007669"/>
    <property type="project" value="UniProtKB-ARBA"/>
</dbReference>
<organism evidence="3 4">
    <name type="scientific">Desulfosarcina widdelii</name>
    <dbReference type="NCBI Taxonomy" id="947919"/>
    <lineage>
        <taxon>Bacteria</taxon>
        <taxon>Pseudomonadati</taxon>
        <taxon>Thermodesulfobacteriota</taxon>
        <taxon>Desulfobacteria</taxon>
        <taxon>Desulfobacterales</taxon>
        <taxon>Desulfosarcinaceae</taxon>
        <taxon>Desulfosarcina</taxon>
    </lineage>
</organism>
<sequence length="366" mass="41722">MVMKTKKRFVLWDSIIILVLFAISVYLFYLAAAWGISDYLADNAYRDYVTGPGVHWENLILSLSFGLLLAVVNAWSDTPRVRRLPVGSIIVLKSLLYLLSFAFACTCVMLVFRLFLFSPEELASIIGSTTPKFLISASLWLTMCILMINFIMEVRRKVGPGNLSALFTGYYRHPRMQDRIFLFLDLKASTTIAERLGPEKYSRFLRQCYYDLNEVVLDYRAQIYQFVGDEVVLSWKNQVRDTPLQSLRAFFDFKEKLSSRKALYEKKYGVVPLFRGGIDAGVVTATEVGDIKREIAYHGDPLNTAARLLELSKTYGDRLVISGKMKDEISNAAEFIFDYQGEIQPRGKTEKVAIYTVRNDKLGSLS</sequence>
<accession>A0A5K7ZJ13</accession>
<proteinExistence type="predicted"/>
<gene>
    <name evidence="3" type="ORF">DSCW_34740</name>
</gene>
<evidence type="ECO:0000313" key="3">
    <source>
        <dbReference type="EMBL" id="BBO76057.1"/>
    </source>
</evidence>
<dbReference type="PANTHER" id="PTHR43081">
    <property type="entry name" value="ADENYLATE CYCLASE, TERMINAL-DIFFERENTIATION SPECIFIC-RELATED"/>
    <property type="match status" value="1"/>
</dbReference>
<dbReference type="InterPro" id="IPR001054">
    <property type="entry name" value="A/G_cyclase"/>
</dbReference>
<evidence type="ECO:0000256" key="1">
    <source>
        <dbReference type="SAM" id="Phobius"/>
    </source>
</evidence>
<feature type="transmembrane region" description="Helical" evidence="1">
    <location>
        <begin position="133"/>
        <end position="152"/>
    </location>
</feature>
<keyword evidence="1" id="KW-0812">Transmembrane</keyword>
<dbReference type="Gene3D" id="3.30.70.1230">
    <property type="entry name" value="Nucleotide cyclase"/>
    <property type="match status" value="1"/>
</dbReference>
<feature type="domain" description="Guanylate cyclase" evidence="2">
    <location>
        <begin position="180"/>
        <end position="309"/>
    </location>
</feature>
<name>A0A5K7ZJ13_9BACT</name>
<dbReference type="Proteomes" id="UP000427769">
    <property type="component" value="Chromosome"/>
</dbReference>
<dbReference type="CDD" id="cd07302">
    <property type="entry name" value="CHD"/>
    <property type="match status" value="1"/>
</dbReference>
<feature type="transmembrane region" description="Helical" evidence="1">
    <location>
        <begin position="56"/>
        <end position="75"/>
    </location>
</feature>
<keyword evidence="1" id="KW-1133">Transmembrane helix</keyword>